<evidence type="ECO:0000313" key="7">
    <source>
        <dbReference type="Proteomes" id="UP001439008"/>
    </source>
</evidence>
<dbReference type="Pfam" id="PF00828">
    <property type="entry name" value="Ribosomal_L27A"/>
    <property type="match status" value="1"/>
</dbReference>
<comment type="similarity">
    <text evidence="1">Belongs to the universal ribosomal protein uL15 family.</text>
</comment>
<dbReference type="Proteomes" id="UP001439008">
    <property type="component" value="Unassembled WGS sequence"/>
</dbReference>
<feature type="compositionally biased region" description="Basic and acidic residues" evidence="4">
    <location>
        <begin position="10"/>
        <end position="19"/>
    </location>
</feature>
<dbReference type="InterPro" id="IPR030878">
    <property type="entry name" value="Ribosomal_uL15"/>
</dbReference>
<dbReference type="InterPro" id="IPR005749">
    <property type="entry name" value="Ribosomal_uL15_bac-type"/>
</dbReference>
<sequence>MTQLGKNRLRLSDLRDNKGARKKKQRRGRGHNSGRGRKSGRGMKGQKAHSSRLRPGYIGGAKPLYLKIPKRGLRTINVFKNFYKLLPVSLDKIGKWIEDGRLNTAKPITMKVLIDSRITKKIKKGVKIVRGRKVHSVT</sequence>
<keyword evidence="3" id="KW-0687">Ribonucleoprotein</keyword>
<organism evidence="6 7">
    <name type="scientific">Bonamia ostreae</name>
    <dbReference type="NCBI Taxonomy" id="126728"/>
    <lineage>
        <taxon>Eukaryota</taxon>
        <taxon>Sar</taxon>
        <taxon>Rhizaria</taxon>
        <taxon>Endomyxa</taxon>
        <taxon>Ascetosporea</taxon>
        <taxon>Haplosporida</taxon>
        <taxon>Bonamia</taxon>
    </lineage>
</organism>
<evidence type="ECO:0000259" key="5">
    <source>
        <dbReference type="Pfam" id="PF00828"/>
    </source>
</evidence>
<protein>
    <submittedName>
        <fullName evidence="6">YmL10</fullName>
    </submittedName>
</protein>
<name>A0ABV2AM37_9EUKA</name>
<feature type="region of interest" description="Disordered" evidence="4">
    <location>
        <begin position="1"/>
        <end position="56"/>
    </location>
</feature>
<dbReference type="PANTHER" id="PTHR12934">
    <property type="entry name" value="50S RIBOSOMAL PROTEIN L15"/>
    <property type="match status" value="1"/>
</dbReference>
<evidence type="ECO:0000256" key="4">
    <source>
        <dbReference type="SAM" id="MobiDB-lite"/>
    </source>
</evidence>
<feature type="domain" description="Large ribosomal subunit protein uL15/eL18" evidence="5">
    <location>
        <begin position="87"/>
        <end position="131"/>
    </location>
</feature>
<dbReference type="InterPro" id="IPR036227">
    <property type="entry name" value="Ribosomal_uL15/eL18_sf"/>
</dbReference>
<evidence type="ECO:0000256" key="2">
    <source>
        <dbReference type="ARBA" id="ARBA00022980"/>
    </source>
</evidence>
<evidence type="ECO:0000313" key="6">
    <source>
        <dbReference type="EMBL" id="MES1920377.1"/>
    </source>
</evidence>
<gene>
    <name evidence="6" type="primary">MRPL10</name>
    <name evidence="6" type="ORF">MHBO_002054</name>
</gene>
<evidence type="ECO:0000256" key="1">
    <source>
        <dbReference type="ARBA" id="ARBA00007320"/>
    </source>
</evidence>
<dbReference type="SUPFAM" id="SSF52080">
    <property type="entry name" value="Ribosomal proteins L15p and L18e"/>
    <property type="match status" value="1"/>
</dbReference>
<feature type="compositionally biased region" description="Basic residues" evidence="4">
    <location>
        <begin position="20"/>
        <end position="52"/>
    </location>
</feature>
<accession>A0ABV2AM37</accession>
<keyword evidence="2" id="KW-0689">Ribosomal protein</keyword>
<dbReference type="PANTHER" id="PTHR12934:SF11">
    <property type="entry name" value="LARGE RIBOSOMAL SUBUNIT PROTEIN UL15M"/>
    <property type="match status" value="1"/>
</dbReference>
<dbReference type="EMBL" id="JBDODL010000638">
    <property type="protein sequence ID" value="MES1920377.1"/>
    <property type="molecule type" value="Genomic_DNA"/>
</dbReference>
<proteinExistence type="inferred from homology"/>
<evidence type="ECO:0000256" key="3">
    <source>
        <dbReference type="ARBA" id="ARBA00023274"/>
    </source>
</evidence>
<reference evidence="6 7" key="1">
    <citation type="journal article" date="2024" name="BMC Biol.">
        <title>Comparative genomics of Ascetosporea gives new insight into the evolutionary basis for animal parasitism in Rhizaria.</title>
        <authorList>
            <person name="Hiltunen Thoren M."/>
            <person name="Onut-Brannstrom I."/>
            <person name="Alfjorden A."/>
            <person name="Peckova H."/>
            <person name="Swords F."/>
            <person name="Hooper C."/>
            <person name="Holzer A.S."/>
            <person name="Bass D."/>
            <person name="Burki F."/>
        </authorList>
    </citation>
    <scope>NUCLEOTIDE SEQUENCE [LARGE SCALE GENOMIC DNA]</scope>
    <source>
        <strain evidence="6">20-A016</strain>
    </source>
</reference>
<dbReference type="HAMAP" id="MF_01341">
    <property type="entry name" value="Ribosomal_uL15"/>
    <property type="match status" value="1"/>
</dbReference>
<dbReference type="NCBIfam" id="TIGR01071">
    <property type="entry name" value="rplO_bact"/>
    <property type="match status" value="1"/>
</dbReference>
<comment type="caution">
    <text evidence="6">The sequence shown here is derived from an EMBL/GenBank/DDBJ whole genome shotgun (WGS) entry which is preliminary data.</text>
</comment>
<dbReference type="InterPro" id="IPR021131">
    <property type="entry name" value="Ribosomal_uL15/eL18"/>
</dbReference>
<keyword evidence="7" id="KW-1185">Reference proteome</keyword>